<comment type="function">
    <text evidence="5">Converts 2-succinylbenzoate (OSB) to 2-succinylbenzoyl-CoA (OSB-CoA).</text>
</comment>
<dbReference type="PROSITE" id="PS00455">
    <property type="entry name" value="AMP_BINDING"/>
    <property type="match status" value="1"/>
</dbReference>
<reference evidence="9" key="1">
    <citation type="submission" date="2016-11" db="EMBL/GenBank/DDBJ databases">
        <authorList>
            <person name="Varghese N."/>
            <person name="Submissions S."/>
        </authorList>
    </citation>
    <scope>NUCLEOTIDE SEQUENCE [LARGE SCALE GENOMIC DNA]</scope>
    <source>
        <strain evidence="9">USBA-503</strain>
    </source>
</reference>
<gene>
    <name evidence="5" type="primary">menE</name>
    <name evidence="8" type="ORF">SAMN05443507_10122</name>
</gene>
<dbReference type="SUPFAM" id="SSF56801">
    <property type="entry name" value="Acetyl-CoA synthetase-like"/>
    <property type="match status" value="1"/>
</dbReference>
<feature type="domain" description="AMP-binding enzyme C-terminal" evidence="7">
    <location>
        <begin position="405"/>
        <end position="478"/>
    </location>
</feature>
<dbReference type="Pfam" id="PF13193">
    <property type="entry name" value="AMP-binding_C"/>
    <property type="match status" value="1"/>
</dbReference>
<evidence type="ECO:0000256" key="3">
    <source>
        <dbReference type="ARBA" id="ARBA00022741"/>
    </source>
</evidence>
<dbReference type="Gene3D" id="3.30.300.30">
    <property type="match status" value="1"/>
</dbReference>
<evidence type="ECO:0000259" key="7">
    <source>
        <dbReference type="Pfam" id="PF13193"/>
    </source>
</evidence>
<dbReference type="Proteomes" id="UP000184016">
    <property type="component" value="Unassembled WGS sequence"/>
</dbReference>
<dbReference type="Pfam" id="PF00501">
    <property type="entry name" value="AMP-binding"/>
    <property type="match status" value="1"/>
</dbReference>
<dbReference type="InterPro" id="IPR042099">
    <property type="entry name" value="ANL_N_sf"/>
</dbReference>
<evidence type="ECO:0000256" key="4">
    <source>
        <dbReference type="ARBA" id="ARBA00022840"/>
    </source>
</evidence>
<dbReference type="GO" id="GO:0005524">
    <property type="term" value="F:ATP binding"/>
    <property type="evidence" value="ECO:0007669"/>
    <property type="project" value="UniProtKB-KW"/>
</dbReference>
<dbReference type="PANTHER" id="PTHR43767:SF1">
    <property type="entry name" value="NONRIBOSOMAL PEPTIDE SYNTHASE PES1 (EUROFUNG)-RELATED"/>
    <property type="match status" value="1"/>
</dbReference>
<evidence type="ECO:0000313" key="8">
    <source>
        <dbReference type="EMBL" id="SHJ48944.1"/>
    </source>
</evidence>
<protein>
    <recommendedName>
        <fullName evidence="5">2-succinylbenzoate--CoA ligase</fullName>
        <ecNumber evidence="5">6.2.1.26</ecNumber>
    </recommendedName>
    <alternativeName>
        <fullName evidence="5">o-succinylbenzoyl-CoA synthetase</fullName>
        <shortName evidence="5">OSB-CoA synthetase</shortName>
    </alternativeName>
</protein>
<dbReference type="GO" id="GO:0008756">
    <property type="term" value="F:o-succinylbenzoate-CoA ligase activity"/>
    <property type="evidence" value="ECO:0007669"/>
    <property type="project" value="UniProtKB-UniRule"/>
</dbReference>
<proteinExistence type="inferred from homology"/>
<dbReference type="InterPro" id="IPR025110">
    <property type="entry name" value="AMP-bd_C"/>
</dbReference>
<dbReference type="InterPro" id="IPR010192">
    <property type="entry name" value="MenE"/>
</dbReference>
<dbReference type="AlphaFoldDB" id="A0A1M6JQJ1"/>
<comment type="catalytic activity">
    <reaction evidence="5">
        <text>2-succinylbenzoate + ATP + CoA = 2-succinylbenzoyl-CoA + AMP + diphosphate</text>
        <dbReference type="Rhea" id="RHEA:17009"/>
        <dbReference type="ChEBI" id="CHEBI:18325"/>
        <dbReference type="ChEBI" id="CHEBI:30616"/>
        <dbReference type="ChEBI" id="CHEBI:33019"/>
        <dbReference type="ChEBI" id="CHEBI:57287"/>
        <dbReference type="ChEBI" id="CHEBI:57364"/>
        <dbReference type="ChEBI" id="CHEBI:456215"/>
        <dbReference type="EC" id="6.2.1.26"/>
    </reaction>
</comment>
<dbReference type="InterPro" id="IPR045851">
    <property type="entry name" value="AMP-bd_C_sf"/>
</dbReference>
<organism evidence="8 9">
    <name type="scientific">Alicyclobacillus tolerans</name>
    <dbReference type="NCBI Taxonomy" id="90970"/>
    <lineage>
        <taxon>Bacteria</taxon>
        <taxon>Bacillati</taxon>
        <taxon>Bacillota</taxon>
        <taxon>Bacilli</taxon>
        <taxon>Bacillales</taxon>
        <taxon>Alicyclobacillaceae</taxon>
        <taxon>Alicyclobacillus</taxon>
    </lineage>
</organism>
<keyword evidence="1 5" id="KW-0474">Menaquinone biosynthesis</keyword>
<evidence type="ECO:0000313" key="9">
    <source>
        <dbReference type="Proteomes" id="UP000184016"/>
    </source>
</evidence>
<evidence type="ECO:0000256" key="5">
    <source>
        <dbReference type="HAMAP-Rule" id="MF_00731"/>
    </source>
</evidence>
<comment type="similarity">
    <text evidence="5">Belongs to the ATP-dependent AMP-binding enzyme family. MenE subfamily.</text>
</comment>
<comment type="pathway">
    <text evidence="5">Quinol/quinone metabolism; 1,4-dihydroxy-2-naphthoate biosynthesis; 1,4-dihydroxy-2-naphthoate from chorismate: step 5/7.</text>
</comment>
<evidence type="ECO:0000259" key="6">
    <source>
        <dbReference type="Pfam" id="PF00501"/>
    </source>
</evidence>
<dbReference type="UniPathway" id="UPA00079"/>
<dbReference type="InterPro" id="IPR050237">
    <property type="entry name" value="ATP-dep_AMP-bd_enzyme"/>
</dbReference>
<comment type="pathway">
    <text evidence="5">Quinol/quinone metabolism; menaquinone biosynthesis.</text>
</comment>
<dbReference type="NCBIfam" id="TIGR01923">
    <property type="entry name" value="menE"/>
    <property type="match status" value="1"/>
</dbReference>
<dbReference type="UniPathway" id="UPA01057">
    <property type="reaction ID" value="UER00166"/>
</dbReference>
<dbReference type="EMBL" id="FRAF01000001">
    <property type="protein sequence ID" value="SHJ48944.1"/>
    <property type="molecule type" value="Genomic_DNA"/>
</dbReference>
<keyword evidence="9" id="KW-1185">Reference proteome</keyword>
<dbReference type="InterPro" id="IPR020845">
    <property type="entry name" value="AMP-binding_CS"/>
</dbReference>
<name>A0A1M6JQJ1_9BACL</name>
<keyword evidence="2 5" id="KW-0436">Ligase</keyword>
<dbReference type="Gene3D" id="3.40.50.12780">
    <property type="entry name" value="N-terminal domain of ligase-like"/>
    <property type="match status" value="1"/>
</dbReference>
<keyword evidence="4 5" id="KW-0067">ATP-binding</keyword>
<dbReference type="HAMAP" id="MF_00731">
    <property type="entry name" value="MenE"/>
    <property type="match status" value="1"/>
</dbReference>
<dbReference type="InterPro" id="IPR000873">
    <property type="entry name" value="AMP-dep_synth/lig_dom"/>
</dbReference>
<accession>A0A1M6JQJ1</accession>
<evidence type="ECO:0000256" key="1">
    <source>
        <dbReference type="ARBA" id="ARBA00022428"/>
    </source>
</evidence>
<dbReference type="EC" id="6.2.1.26" evidence="5"/>
<evidence type="ECO:0000256" key="2">
    <source>
        <dbReference type="ARBA" id="ARBA00022598"/>
    </source>
</evidence>
<dbReference type="GO" id="GO:0009234">
    <property type="term" value="P:menaquinone biosynthetic process"/>
    <property type="evidence" value="ECO:0007669"/>
    <property type="project" value="UniProtKB-UniRule"/>
</dbReference>
<dbReference type="STRING" id="1830138.SAMN05443507_10122"/>
<keyword evidence="3 5" id="KW-0547">Nucleotide-binding</keyword>
<dbReference type="PANTHER" id="PTHR43767">
    <property type="entry name" value="LONG-CHAIN-FATTY-ACID--COA LIGASE"/>
    <property type="match status" value="1"/>
</dbReference>
<feature type="domain" description="AMP-dependent synthetase/ligase" evidence="6">
    <location>
        <begin position="10"/>
        <end position="355"/>
    </location>
</feature>
<sequence>MYSSMPDWLSRQVQTQPHKQALIADDVSWTYHQLLHHSLSVKTMLVKAGVVPQDRVAVYCRKASSFVLAVHALMQSSAILVPLNRKLPLSELAFQIQDAQPSAILVDAEQKEQAEQLMEAAGLQLPVLLIENGLNEEEHVARQSFLLTDKQAIIYTSGTTGLPKGAVLTYRSQWFSAVSSALHFGLQKNDIWLMPMPLFHVGGLASILRAVIYGSTLWAQDRFVAADVLVAMENENVTLLSLVPTMLQAVLQEAAGRPIVHHLRALLVGGSGAPPALLQKALEAGLPVCQSFGMSEANSTVTVTRDEQSLLLPGCAGQPLSCVQVAIFDEQGEQLPPNASGEIRLAGPTMSEGYWNRPEATDQAFQDGFFCTGDLGWIDEEGRLFVLDRRSDLILVGGENVYPAEIERVLRGCEKIVDVGVIGISDEKYGQVPAAFIVVNGPWTEAEFYEYAKPRLATYQCPKVVRFVDELPRNASGKLLRRKLREQWQMSEVR</sequence>